<feature type="region of interest" description="Disordered" evidence="9">
    <location>
        <begin position="28"/>
        <end position="66"/>
    </location>
</feature>
<dbReference type="SUPFAM" id="SSF53822">
    <property type="entry name" value="Periplasmic binding protein-like I"/>
    <property type="match status" value="1"/>
</dbReference>
<evidence type="ECO:0000313" key="13">
    <source>
        <dbReference type="Proteomes" id="UP000694888"/>
    </source>
</evidence>
<feature type="transmembrane region" description="Helical" evidence="10">
    <location>
        <begin position="620"/>
        <end position="637"/>
    </location>
</feature>
<dbReference type="RefSeq" id="XP_035828588.1">
    <property type="nucleotide sequence ID" value="XM_035972695.1"/>
</dbReference>
<keyword evidence="5 10" id="KW-0472">Membrane</keyword>
<evidence type="ECO:0000256" key="10">
    <source>
        <dbReference type="SAM" id="Phobius"/>
    </source>
</evidence>
<evidence type="ECO:0000256" key="4">
    <source>
        <dbReference type="ARBA" id="ARBA00023040"/>
    </source>
</evidence>
<keyword evidence="6" id="KW-0675">Receptor</keyword>
<keyword evidence="4" id="KW-0297">G-protein coupled receptor</keyword>
<feature type="transmembrane region" description="Helical" evidence="10">
    <location>
        <begin position="643"/>
        <end position="665"/>
    </location>
</feature>
<evidence type="ECO:0000256" key="2">
    <source>
        <dbReference type="ARBA" id="ARBA00022692"/>
    </source>
</evidence>
<feature type="domain" description="Receptor ligand binding region" evidence="12">
    <location>
        <begin position="262"/>
        <end position="529"/>
    </location>
</feature>
<keyword evidence="3 10" id="KW-1133">Transmembrane helix</keyword>
<feature type="region of interest" description="Disordered" evidence="9">
    <location>
        <begin position="149"/>
        <end position="219"/>
    </location>
</feature>
<dbReference type="CDD" id="cd06366">
    <property type="entry name" value="PBP1_GABAb_receptor"/>
    <property type="match status" value="1"/>
</dbReference>
<dbReference type="Gene3D" id="3.40.50.2300">
    <property type="match status" value="1"/>
</dbReference>
<comment type="subcellular location">
    <subcellularLocation>
        <location evidence="1">Membrane</location>
        <topology evidence="1">Multi-pass membrane protein</topology>
    </subcellularLocation>
</comment>
<sequence>MSGMQAAESTVCACVCACVSSRGSSVQVSNDVTNRSCPRPPAQTQYSREGSPAPAPPQARCQRSRSRLTSREYTLCRLTDVLRKISDVGKESCNTISSLSRDSHQMTICDVPGSNVNSARVEYDYDYDYTDESDPFWEYRLWKEQSAMGKGQKIGEKPPAAPDPILSEGESDTLSSNRAGNPKDRSSLFGTGQTWQNRPKVSGLEDTTSHPPTTSHAALDLPAGAVGRGVLPAVHIALQHVNNDTRMQRKYTLKMASNDTKLSYADTNPMLSDRDKFPNFYRTVPSDSDFNPARLALLRHFNWTTVATLFQDAKLGRARYGYAHNRFDSLMEKNKINISIVESFADDPEQAIKNLKAHDVRIIVGNFDQSMARRVFCSAHQHSMYGAKHQWIILGTYDPDWWTVEDDSIPCSPQQLNHTLHGYLATDVLPLSTSDEITESGKTSGEYLELYESARGQEFSKYHGYAYDGVWVVAKALDRLLDGTSMTPDLFRGPLVGKVLNETSFQGVTGRVQFLNGDRVGSTTILQMQFGSMEKVGEYHALYDSLDFSDGKPIVWRDRKPPVDRSIKIDELRHVSVPVYIGLVVMAAFGITMAVLFLALNIRFRNHRYIKMSSPNMNNLIIIGCILCYVSIILLGADPDHHNPALFAYLCTVPPIAIACLCLFLQGLSSY</sequence>
<dbReference type="PANTHER" id="PTHR10519:SF74">
    <property type="entry name" value="GAMMA-AMINOBUTYRIC ACID TYPE B RECEPTOR SUBUNIT 2"/>
    <property type="match status" value="1"/>
</dbReference>
<feature type="compositionally biased region" description="Polar residues" evidence="9">
    <location>
        <begin position="188"/>
        <end position="216"/>
    </location>
</feature>
<gene>
    <name evidence="14" type="primary">LOC118478661</name>
</gene>
<evidence type="ECO:0000256" key="5">
    <source>
        <dbReference type="ARBA" id="ARBA00023136"/>
    </source>
</evidence>
<evidence type="ECO:0000256" key="3">
    <source>
        <dbReference type="ARBA" id="ARBA00022989"/>
    </source>
</evidence>
<feature type="compositionally biased region" description="Polar residues" evidence="9">
    <location>
        <begin position="28"/>
        <end position="48"/>
    </location>
</feature>
<keyword evidence="8" id="KW-0807">Transducer</keyword>
<reference evidence="14" key="1">
    <citation type="submission" date="2025-08" db="UniProtKB">
        <authorList>
            <consortium name="RefSeq"/>
        </authorList>
    </citation>
    <scope>IDENTIFICATION</scope>
</reference>
<dbReference type="InterPro" id="IPR028082">
    <property type="entry name" value="Peripla_BP_I"/>
</dbReference>
<evidence type="ECO:0000256" key="1">
    <source>
        <dbReference type="ARBA" id="ARBA00004141"/>
    </source>
</evidence>
<evidence type="ECO:0000313" key="14">
    <source>
        <dbReference type="RefSeq" id="XP_035828588.1"/>
    </source>
</evidence>
<dbReference type="Proteomes" id="UP000694888">
    <property type="component" value="Unplaced"/>
</dbReference>
<dbReference type="InterPro" id="IPR001828">
    <property type="entry name" value="ANF_lig-bd_rcpt"/>
</dbReference>
<dbReference type="Pfam" id="PF00003">
    <property type="entry name" value="7tm_3"/>
    <property type="match status" value="1"/>
</dbReference>
<keyword evidence="13" id="KW-1185">Reference proteome</keyword>
<dbReference type="InterPro" id="IPR002455">
    <property type="entry name" value="GPCR3_GABA-B"/>
</dbReference>
<dbReference type="Pfam" id="PF01094">
    <property type="entry name" value="ANF_receptor"/>
    <property type="match status" value="1"/>
</dbReference>
<dbReference type="InterPro" id="IPR017978">
    <property type="entry name" value="GPCR_3_C"/>
</dbReference>
<evidence type="ECO:0000259" key="11">
    <source>
        <dbReference type="Pfam" id="PF00003"/>
    </source>
</evidence>
<organism evidence="13 14">
    <name type="scientific">Aplysia californica</name>
    <name type="common">California sea hare</name>
    <dbReference type="NCBI Taxonomy" id="6500"/>
    <lineage>
        <taxon>Eukaryota</taxon>
        <taxon>Metazoa</taxon>
        <taxon>Spiralia</taxon>
        <taxon>Lophotrochozoa</taxon>
        <taxon>Mollusca</taxon>
        <taxon>Gastropoda</taxon>
        <taxon>Heterobranchia</taxon>
        <taxon>Euthyneura</taxon>
        <taxon>Tectipleura</taxon>
        <taxon>Aplysiida</taxon>
        <taxon>Aplysioidea</taxon>
        <taxon>Aplysiidae</taxon>
        <taxon>Aplysia</taxon>
    </lineage>
</organism>
<protein>
    <submittedName>
        <fullName evidence="14">Gamma-aminobutyric acid type B receptor subunit 2-like</fullName>
    </submittedName>
</protein>
<dbReference type="GeneID" id="118478661"/>
<name>A0ABM1W1P5_APLCA</name>
<keyword evidence="2 10" id="KW-0812">Transmembrane</keyword>
<dbReference type="PRINTS" id="PR01177">
    <property type="entry name" value="GABAB1RECPTR"/>
</dbReference>
<evidence type="ECO:0000256" key="7">
    <source>
        <dbReference type="ARBA" id="ARBA00023180"/>
    </source>
</evidence>
<accession>A0ABM1W1P5</accession>
<feature type="transmembrane region" description="Helical" evidence="10">
    <location>
        <begin position="579"/>
        <end position="600"/>
    </location>
</feature>
<dbReference type="PANTHER" id="PTHR10519">
    <property type="entry name" value="GABA-B RECEPTOR"/>
    <property type="match status" value="1"/>
</dbReference>
<feature type="domain" description="G-protein coupled receptors family 3 profile" evidence="11">
    <location>
        <begin position="576"/>
        <end position="660"/>
    </location>
</feature>
<evidence type="ECO:0000256" key="8">
    <source>
        <dbReference type="ARBA" id="ARBA00023224"/>
    </source>
</evidence>
<evidence type="ECO:0000259" key="12">
    <source>
        <dbReference type="Pfam" id="PF01094"/>
    </source>
</evidence>
<proteinExistence type="predicted"/>
<keyword evidence="7" id="KW-0325">Glycoprotein</keyword>
<evidence type="ECO:0000256" key="6">
    <source>
        <dbReference type="ARBA" id="ARBA00023170"/>
    </source>
</evidence>
<evidence type="ECO:0000256" key="9">
    <source>
        <dbReference type="SAM" id="MobiDB-lite"/>
    </source>
</evidence>